<evidence type="ECO:0000313" key="2">
    <source>
        <dbReference type="EMBL" id="KAF2496876.1"/>
    </source>
</evidence>
<evidence type="ECO:0000256" key="1">
    <source>
        <dbReference type="SAM" id="MobiDB-lite"/>
    </source>
</evidence>
<dbReference type="Proteomes" id="UP000799750">
    <property type="component" value="Unassembled WGS sequence"/>
</dbReference>
<name>A0A6A6QXB7_9PEZI</name>
<feature type="compositionally biased region" description="Low complexity" evidence="1">
    <location>
        <begin position="90"/>
        <end position="102"/>
    </location>
</feature>
<dbReference type="AlphaFoldDB" id="A0A6A6QXB7"/>
<feature type="region of interest" description="Disordered" evidence="1">
    <location>
        <begin position="74"/>
        <end position="169"/>
    </location>
</feature>
<feature type="compositionally biased region" description="Basic residues" evidence="1">
    <location>
        <begin position="109"/>
        <end position="122"/>
    </location>
</feature>
<sequence>MCIEGSRTMEHDDPGCGGCDCERVVPGVLQKCGDRDVHRKASCSHIPMPKVGPISVRMLERTGRGVVPWSDFHDAKRQTEGTAGVEVRARSGQWGQGRSSGQLAENRRRAVPSRGGRRRRRQPVTAEGGQSSAGIPTATDVGDAEEENKTEGVGKEAWKGDVAQITEPGGHGLHAVRLDAGARRSVGVATGKSARRPRALGVANFSVERGAMPGRHRR</sequence>
<evidence type="ECO:0000313" key="3">
    <source>
        <dbReference type="Proteomes" id="UP000799750"/>
    </source>
</evidence>
<proteinExistence type="predicted"/>
<reference evidence="2" key="1">
    <citation type="journal article" date="2020" name="Stud. Mycol.">
        <title>101 Dothideomycetes genomes: a test case for predicting lifestyles and emergence of pathogens.</title>
        <authorList>
            <person name="Haridas S."/>
            <person name="Albert R."/>
            <person name="Binder M."/>
            <person name="Bloem J."/>
            <person name="Labutti K."/>
            <person name="Salamov A."/>
            <person name="Andreopoulos B."/>
            <person name="Baker S."/>
            <person name="Barry K."/>
            <person name="Bills G."/>
            <person name="Bluhm B."/>
            <person name="Cannon C."/>
            <person name="Castanera R."/>
            <person name="Culley D."/>
            <person name="Daum C."/>
            <person name="Ezra D."/>
            <person name="Gonzalez J."/>
            <person name="Henrissat B."/>
            <person name="Kuo A."/>
            <person name="Liang C."/>
            <person name="Lipzen A."/>
            <person name="Lutzoni F."/>
            <person name="Magnuson J."/>
            <person name="Mondo S."/>
            <person name="Nolan M."/>
            <person name="Ohm R."/>
            <person name="Pangilinan J."/>
            <person name="Park H.-J."/>
            <person name="Ramirez L."/>
            <person name="Alfaro M."/>
            <person name="Sun H."/>
            <person name="Tritt A."/>
            <person name="Yoshinaga Y."/>
            <person name="Zwiers L.-H."/>
            <person name="Turgeon B."/>
            <person name="Goodwin S."/>
            <person name="Spatafora J."/>
            <person name="Crous P."/>
            <person name="Grigoriev I."/>
        </authorList>
    </citation>
    <scope>NUCLEOTIDE SEQUENCE</scope>
    <source>
        <strain evidence="2">CBS 269.34</strain>
    </source>
</reference>
<organism evidence="2 3">
    <name type="scientific">Lophium mytilinum</name>
    <dbReference type="NCBI Taxonomy" id="390894"/>
    <lineage>
        <taxon>Eukaryota</taxon>
        <taxon>Fungi</taxon>
        <taxon>Dikarya</taxon>
        <taxon>Ascomycota</taxon>
        <taxon>Pezizomycotina</taxon>
        <taxon>Dothideomycetes</taxon>
        <taxon>Pleosporomycetidae</taxon>
        <taxon>Mytilinidiales</taxon>
        <taxon>Mytilinidiaceae</taxon>
        <taxon>Lophium</taxon>
    </lineage>
</organism>
<protein>
    <submittedName>
        <fullName evidence="2">Uncharacterized protein</fullName>
    </submittedName>
</protein>
<accession>A0A6A6QXB7</accession>
<gene>
    <name evidence="2" type="ORF">BU16DRAFT_538008</name>
</gene>
<dbReference type="EMBL" id="MU004187">
    <property type="protein sequence ID" value="KAF2496876.1"/>
    <property type="molecule type" value="Genomic_DNA"/>
</dbReference>
<feature type="compositionally biased region" description="Basic and acidic residues" evidence="1">
    <location>
        <begin position="147"/>
        <end position="159"/>
    </location>
</feature>
<keyword evidence="3" id="KW-1185">Reference proteome</keyword>